<protein>
    <recommendedName>
        <fullName evidence="1">AB hydrolase-1 domain-containing protein</fullName>
    </recommendedName>
</protein>
<dbReference type="InterPro" id="IPR029058">
    <property type="entry name" value="AB_hydrolase_fold"/>
</dbReference>
<accession>A0A4U1F6Q6</accession>
<dbReference type="EMBL" id="RWIC01000354">
    <property type="protein sequence ID" value="TKC45058.1"/>
    <property type="molecule type" value="Genomic_DNA"/>
</dbReference>
<organism evidence="2 3">
    <name type="scientific">Monodon monoceros</name>
    <name type="common">Narwhal</name>
    <name type="synonym">Ceratodon monodon</name>
    <dbReference type="NCBI Taxonomy" id="40151"/>
    <lineage>
        <taxon>Eukaryota</taxon>
        <taxon>Metazoa</taxon>
        <taxon>Chordata</taxon>
        <taxon>Craniata</taxon>
        <taxon>Vertebrata</taxon>
        <taxon>Euteleostomi</taxon>
        <taxon>Mammalia</taxon>
        <taxon>Eutheria</taxon>
        <taxon>Laurasiatheria</taxon>
        <taxon>Artiodactyla</taxon>
        <taxon>Whippomorpha</taxon>
        <taxon>Cetacea</taxon>
        <taxon>Odontoceti</taxon>
        <taxon>Monodontidae</taxon>
        <taxon>Monodon</taxon>
    </lineage>
</organism>
<dbReference type="GO" id="GO:0006660">
    <property type="term" value="P:phosphatidylserine catabolic process"/>
    <property type="evidence" value="ECO:0007669"/>
    <property type="project" value="TreeGrafter"/>
</dbReference>
<dbReference type="GO" id="GO:0012505">
    <property type="term" value="C:endomembrane system"/>
    <property type="evidence" value="ECO:0007669"/>
    <property type="project" value="TreeGrafter"/>
</dbReference>
<gene>
    <name evidence="2" type="ORF">EI555_003571</name>
</gene>
<dbReference type="Proteomes" id="UP000308365">
    <property type="component" value="Unassembled WGS sequence"/>
</dbReference>
<dbReference type="GO" id="GO:0052651">
    <property type="term" value="P:monoacylglycerol catabolic process"/>
    <property type="evidence" value="ECO:0007669"/>
    <property type="project" value="TreeGrafter"/>
</dbReference>
<evidence type="ECO:0000259" key="1">
    <source>
        <dbReference type="Pfam" id="PF00561"/>
    </source>
</evidence>
<evidence type="ECO:0000313" key="2">
    <source>
        <dbReference type="EMBL" id="TKC45058.1"/>
    </source>
</evidence>
<dbReference type="InterPro" id="IPR000073">
    <property type="entry name" value="AB_hydrolase_1"/>
</dbReference>
<proteinExistence type="predicted"/>
<dbReference type="GO" id="GO:0004620">
    <property type="term" value="F:phospholipase activity"/>
    <property type="evidence" value="ECO:0007669"/>
    <property type="project" value="TreeGrafter"/>
</dbReference>
<dbReference type="PANTHER" id="PTHR12277">
    <property type="entry name" value="ALPHA/BETA HYDROLASE DOMAIN-CONTAINING PROTEIN"/>
    <property type="match status" value="1"/>
</dbReference>
<dbReference type="PANTHER" id="PTHR12277:SF37">
    <property type="entry name" value="PROTEIN ABHD16B"/>
    <property type="match status" value="1"/>
</dbReference>
<sequence length="404" mass="45246">MWLVRGAALGEDAQGRPSRGARRQAQCLLQQIRELPGQVASYVLAHSVGPWFVYPGSMFLMTRALLPLLRQGQECLVDRYRGRRAKLVACDGNEIGTMFMDRRQRPGSHGRGLRLAICCEGNTGFYEMGCLSAPREAGYSVLGWNHPGFGGSTGAPFPQHDANAMDVVVKYALYRLHFPPAHVVVYGWSIGGFTASWATMTYPELGALVLDATFDDLVPLALKVMPHSWKGLVVRTVREHFNLNVAQQLCRYPGRCCCSGARRTTWSAPRAPCAPCRRATWRAPRQRAAPALPQHRYPAVMAREGLTVVTRWLRAGSLAQEAAFYARYRVDGDSCLALLRSYHARCEDRQEDEEAWGPHGLSFPWLVGQGLSRRRRWQLALFLARQHLKNVEATHCSPLEPEDF</sequence>
<evidence type="ECO:0000313" key="3">
    <source>
        <dbReference type="Proteomes" id="UP000308365"/>
    </source>
</evidence>
<dbReference type="Pfam" id="PF00561">
    <property type="entry name" value="Abhydrolase_1"/>
    <property type="match status" value="1"/>
</dbReference>
<reference evidence="3" key="1">
    <citation type="journal article" date="2019" name="IScience">
        <title>Narwhal Genome Reveals Long-Term Low Genetic Diversity despite Current Large Abundance Size.</title>
        <authorList>
            <person name="Westbury M.V."/>
            <person name="Petersen B."/>
            <person name="Garde E."/>
            <person name="Heide-Jorgensen M.P."/>
            <person name="Lorenzen E.D."/>
        </authorList>
    </citation>
    <scope>NUCLEOTIDE SEQUENCE [LARGE SCALE GENOMIC DNA]</scope>
</reference>
<name>A0A4U1F6Q6_MONMO</name>
<dbReference type="SUPFAM" id="SSF53474">
    <property type="entry name" value="alpha/beta-Hydrolases"/>
    <property type="match status" value="1"/>
</dbReference>
<dbReference type="AlphaFoldDB" id="A0A4U1F6Q6"/>
<feature type="domain" description="AB hydrolase-1" evidence="1">
    <location>
        <begin position="118"/>
        <end position="259"/>
    </location>
</feature>
<dbReference type="GO" id="GO:0047372">
    <property type="term" value="F:monoacylglycerol lipase activity"/>
    <property type="evidence" value="ECO:0007669"/>
    <property type="project" value="TreeGrafter"/>
</dbReference>
<dbReference type="Gene3D" id="3.40.50.1820">
    <property type="entry name" value="alpha/beta hydrolase"/>
    <property type="match status" value="1"/>
</dbReference>
<comment type="caution">
    <text evidence="2">The sequence shown here is derived from an EMBL/GenBank/DDBJ whole genome shotgun (WGS) entry which is preliminary data.</text>
</comment>